<dbReference type="Pfam" id="PF00378">
    <property type="entry name" value="ECH_1"/>
    <property type="match status" value="1"/>
</dbReference>
<dbReference type="PANTHER" id="PTHR11941">
    <property type="entry name" value="ENOYL-COA HYDRATASE-RELATED"/>
    <property type="match status" value="1"/>
</dbReference>
<protein>
    <submittedName>
        <fullName evidence="8">Methylglutaconyl-CoA hydratase, mitochondrial</fullName>
    </submittedName>
</protein>
<dbReference type="InterPro" id="IPR001753">
    <property type="entry name" value="Enoyl-CoA_hydra/iso"/>
</dbReference>
<dbReference type="FunFam" id="3.90.226.10:FF:000022">
    <property type="entry name" value="methylglutaconyl-CoA hydratase, mitochondrial isoform X1"/>
    <property type="match status" value="1"/>
</dbReference>
<dbReference type="Gene3D" id="1.10.12.10">
    <property type="entry name" value="Lyase 2-enoyl-coa Hydratase, Chain A, domain 2"/>
    <property type="match status" value="1"/>
</dbReference>
<keyword evidence="6" id="KW-0456">Lyase</keyword>
<dbReference type="AlphaFoldDB" id="A0AAV1PWX7"/>
<accession>A0AAV1PWX7</accession>
<dbReference type="InterPro" id="IPR018376">
    <property type="entry name" value="Enoyl-CoA_hyd/isom_CS"/>
</dbReference>
<dbReference type="GO" id="GO:0003723">
    <property type="term" value="F:RNA binding"/>
    <property type="evidence" value="ECO:0007669"/>
    <property type="project" value="UniProtKB-ARBA"/>
</dbReference>
<dbReference type="CDD" id="cd06558">
    <property type="entry name" value="crotonase-like"/>
    <property type="match status" value="1"/>
</dbReference>
<keyword evidence="5" id="KW-0496">Mitochondrion</keyword>
<comment type="similarity">
    <text evidence="2 7">Belongs to the enoyl-CoA hydratase/isomerase family.</text>
</comment>
<evidence type="ECO:0000313" key="8">
    <source>
        <dbReference type="EMBL" id="CAK6975740.1"/>
    </source>
</evidence>
<keyword evidence="9" id="KW-1185">Reference proteome</keyword>
<evidence type="ECO:0000256" key="5">
    <source>
        <dbReference type="ARBA" id="ARBA00023128"/>
    </source>
</evidence>
<sequence>MAVRALLGRRALVQTFRIQVADWDSACRLGSVNSSSRQYVLSGKLAPSYHQSGHIATTRHYSSEAKDDLRVRYLDGEDAGIVVVGINRAKAKNAISRNLVNMMSEAVEDIKNNNKVRSVIVCSLVPGIFCAGADLKERAKMHQSEVGPFVSKARALITELGNLPMPTIAAIDGAALGGGLEMALACDIRISSNNAKMGLVEAKLAIIPGAGGTQRLPRVIGVSRAKELIFAARAVDGTEACRLGLVSHSVEQNKSGDAAYLRALELAREINPQGPIAIRMAKLAINQGIEVDLSTGLAIEEACYAQVIPTKDRLEGLAAFKEKRRPHFKGE</sequence>
<proteinExistence type="inferred from homology"/>
<dbReference type="Gene3D" id="3.90.226.10">
    <property type="entry name" value="2-enoyl-CoA Hydratase, Chain A, domain 1"/>
    <property type="match status" value="1"/>
</dbReference>
<evidence type="ECO:0000256" key="6">
    <source>
        <dbReference type="ARBA" id="ARBA00023239"/>
    </source>
</evidence>
<dbReference type="SUPFAM" id="SSF52096">
    <property type="entry name" value="ClpP/crotonase"/>
    <property type="match status" value="1"/>
</dbReference>
<evidence type="ECO:0000313" key="9">
    <source>
        <dbReference type="Proteomes" id="UP001314229"/>
    </source>
</evidence>
<keyword evidence="4" id="KW-0007">Acetylation</keyword>
<keyword evidence="3" id="KW-0809">Transit peptide</keyword>
<dbReference type="GO" id="GO:0006635">
    <property type="term" value="P:fatty acid beta-oxidation"/>
    <property type="evidence" value="ECO:0007669"/>
    <property type="project" value="TreeGrafter"/>
</dbReference>
<dbReference type="InterPro" id="IPR029045">
    <property type="entry name" value="ClpP/crotonase-like_dom_sf"/>
</dbReference>
<dbReference type="PROSITE" id="PS00166">
    <property type="entry name" value="ENOYL_COA_HYDRATASE"/>
    <property type="match status" value="1"/>
</dbReference>
<reference evidence="8 9" key="1">
    <citation type="submission" date="2024-01" db="EMBL/GenBank/DDBJ databases">
        <authorList>
            <person name="Alioto T."/>
            <person name="Alioto T."/>
            <person name="Gomez Garrido J."/>
        </authorList>
    </citation>
    <scope>NUCLEOTIDE SEQUENCE [LARGE SCALE GENOMIC DNA]</scope>
</reference>
<comment type="subcellular location">
    <subcellularLocation>
        <location evidence="1">Mitochondrion</location>
    </subcellularLocation>
</comment>
<evidence type="ECO:0000256" key="7">
    <source>
        <dbReference type="RuleBase" id="RU003707"/>
    </source>
</evidence>
<dbReference type="GO" id="GO:0005739">
    <property type="term" value="C:mitochondrion"/>
    <property type="evidence" value="ECO:0007669"/>
    <property type="project" value="UniProtKB-SubCell"/>
</dbReference>
<gene>
    <name evidence="8" type="ORF">FSCOSCO3_A018957</name>
</gene>
<dbReference type="EMBL" id="CAWUFR010000313">
    <property type="protein sequence ID" value="CAK6975740.1"/>
    <property type="molecule type" value="Genomic_DNA"/>
</dbReference>
<organism evidence="8 9">
    <name type="scientific">Scomber scombrus</name>
    <name type="common">Atlantic mackerel</name>
    <name type="synonym">Scomber vernalis</name>
    <dbReference type="NCBI Taxonomy" id="13677"/>
    <lineage>
        <taxon>Eukaryota</taxon>
        <taxon>Metazoa</taxon>
        <taxon>Chordata</taxon>
        <taxon>Craniata</taxon>
        <taxon>Vertebrata</taxon>
        <taxon>Euteleostomi</taxon>
        <taxon>Actinopterygii</taxon>
        <taxon>Neopterygii</taxon>
        <taxon>Teleostei</taxon>
        <taxon>Neoteleostei</taxon>
        <taxon>Acanthomorphata</taxon>
        <taxon>Pelagiaria</taxon>
        <taxon>Scombriformes</taxon>
        <taxon>Scombridae</taxon>
        <taxon>Scomber</taxon>
    </lineage>
</organism>
<evidence type="ECO:0000256" key="4">
    <source>
        <dbReference type="ARBA" id="ARBA00022990"/>
    </source>
</evidence>
<dbReference type="GO" id="GO:0004300">
    <property type="term" value="F:enoyl-CoA hydratase activity"/>
    <property type="evidence" value="ECO:0007669"/>
    <property type="project" value="UniProtKB-ARBA"/>
</dbReference>
<evidence type="ECO:0000256" key="2">
    <source>
        <dbReference type="ARBA" id="ARBA00005254"/>
    </source>
</evidence>
<dbReference type="InterPro" id="IPR014748">
    <property type="entry name" value="Enoyl-CoA_hydra_C"/>
</dbReference>
<evidence type="ECO:0000256" key="1">
    <source>
        <dbReference type="ARBA" id="ARBA00004173"/>
    </source>
</evidence>
<evidence type="ECO:0000256" key="3">
    <source>
        <dbReference type="ARBA" id="ARBA00022946"/>
    </source>
</evidence>
<dbReference type="Proteomes" id="UP001314229">
    <property type="component" value="Unassembled WGS sequence"/>
</dbReference>
<comment type="caution">
    <text evidence="8">The sequence shown here is derived from an EMBL/GenBank/DDBJ whole genome shotgun (WGS) entry which is preliminary data.</text>
</comment>
<dbReference type="PANTHER" id="PTHR11941:SF12">
    <property type="entry name" value="METHYLGLUTACONYL-COA HYDRATASE, MITOCHONDRIAL"/>
    <property type="match status" value="1"/>
</dbReference>
<name>A0AAV1PWX7_SCOSC</name>
<dbReference type="FunFam" id="1.10.12.10:FF:000001">
    <property type="entry name" value="Probable enoyl-CoA hydratase, mitochondrial"/>
    <property type="match status" value="1"/>
</dbReference>